<reference evidence="2 3" key="1">
    <citation type="submission" date="2018-01" db="EMBL/GenBank/DDBJ databases">
        <authorList>
            <person name="Gaut B.S."/>
            <person name="Morton B.R."/>
            <person name="Clegg M.T."/>
            <person name="Duvall M.R."/>
        </authorList>
    </citation>
    <scope>NUCLEOTIDE SEQUENCE [LARGE SCALE GENOMIC DNA]</scope>
    <source>
        <strain evidence="2">GP69</strain>
    </source>
</reference>
<accession>A0A2K4ZBR8</accession>
<proteinExistence type="predicted"/>
<evidence type="ECO:0000313" key="3">
    <source>
        <dbReference type="Proteomes" id="UP000236311"/>
    </source>
</evidence>
<dbReference type="PROSITE" id="PS50943">
    <property type="entry name" value="HTH_CROC1"/>
    <property type="match status" value="1"/>
</dbReference>
<evidence type="ECO:0000259" key="1">
    <source>
        <dbReference type="PROSITE" id="PS50943"/>
    </source>
</evidence>
<name>A0A2K4ZBR8_9FIRM</name>
<protein>
    <recommendedName>
        <fullName evidence="1">HTH cro/C1-type domain-containing protein</fullName>
    </recommendedName>
</protein>
<feature type="domain" description="HTH cro/C1-type" evidence="1">
    <location>
        <begin position="39"/>
        <end position="60"/>
    </location>
</feature>
<sequence length="64" mass="7504">MVDYSPLWKTMAEKHISQYYLIKHGDIDTKTIYNLRKNGNITILTLEKLCRALDCSPNDIVRFT</sequence>
<dbReference type="AlphaFoldDB" id="A0A2K4ZBR8"/>
<dbReference type="OrthoDB" id="9807880at2"/>
<dbReference type="Pfam" id="PF13443">
    <property type="entry name" value="HTH_26"/>
    <property type="match status" value="1"/>
</dbReference>
<dbReference type="InterPro" id="IPR010982">
    <property type="entry name" value="Lambda_DNA-bd_dom_sf"/>
</dbReference>
<organism evidence="2 3">
    <name type="scientific">Acetatifactor muris</name>
    <dbReference type="NCBI Taxonomy" id="879566"/>
    <lineage>
        <taxon>Bacteria</taxon>
        <taxon>Bacillati</taxon>
        <taxon>Bacillota</taxon>
        <taxon>Clostridia</taxon>
        <taxon>Lachnospirales</taxon>
        <taxon>Lachnospiraceae</taxon>
        <taxon>Acetatifactor</taxon>
    </lineage>
</organism>
<dbReference type="EMBL" id="OFSM01000003">
    <property type="protein sequence ID" value="SOY27892.1"/>
    <property type="molecule type" value="Genomic_DNA"/>
</dbReference>
<dbReference type="GO" id="GO:0003677">
    <property type="term" value="F:DNA binding"/>
    <property type="evidence" value="ECO:0007669"/>
    <property type="project" value="InterPro"/>
</dbReference>
<gene>
    <name evidence="2" type="ORF">AMURIS_00596</name>
</gene>
<dbReference type="InterPro" id="IPR001387">
    <property type="entry name" value="Cro/C1-type_HTH"/>
</dbReference>
<keyword evidence="3" id="KW-1185">Reference proteome</keyword>
<dbReference type="Proteomes" id="UP000236311">
    <property type="component" value="Unassembled WGS sequence"/>
</dbReference>
<dbReference type="Gene3D" id="1.10.260.40">
    <property type="entry name" value="lambda repressor-like DNA-binding domains"/>
    <property type="match status" value="1"/>
</dbReference>
<evidence type="ECO:0000313" key="2">
    <source>
        <dbReference type="EMBL" id="SOY27892.1"/>
    </source>
</evidence>
<dbReference type="SUPFAM" id="SSF47413">
    <property type="entry name" value="lambda repressor-like DNA-binding domains"/>
    <property type="match status" value="1"/>
</dbReference>